<dbReference type="PANTHER" id="PTHR37162:SF1">
    <property type="entry name" value="BED-TYPE DOMAIN-CONTAINING PROTEIN"/>
    <property type="match status" value="1"/>
</dbReference>
<dbReference type="InterPro" id="IPR012337">
    <property type="entry name" value="RNaseH-like_sf"/>
</dbReference>
<evidence type="ECO:0000313" key="4">
    <source>
        <dbReference type="Proteomes" id="UP001219518"/>
    </source>
</evidence>
<sequence>AACTSKPREWGKGTVQRDPGRIIEKNYYSRDIKRSALFDPRPTASRNNEHFTEEELKNIHVAFQTTDVESVLLKHIPISYYEEDIPDLNELEEFQISDFDMGILEIKVKQFYSNLDDTVRANADPYMIPNTEQQAKSPTWKIIRSLMVTASKAKSVLGLTSEKAKMNFLRRHLWGIGNITNKDMQYGIDNEDKALQAYIKWLNDPSFEVKQTGLWVPKLEPFLGCSQCCDVMDFNTEDEWLVDDPNSPADGETRREGSDNDGEMQNKRSRRSTTPVSRRRYRGELSSAEKKAEQRVKTFQESWLHLDIFKDWLRRVPENPEKARCRACNAVMNAGKSELEKHAQGKKHKELLASIMKNRTLDALVDQQNAAMKHTENVKVAEIKLASFFVDTNVAFNASDKLVAVSKQAFKDSKIVKDVTLGRDKCNAIVRNVIAKTETELLVQDLKVSLFSIMVDESTEHCSDKSMCVVVRYIYSKTQKPRNTLLELVRLDARDCSAEKLWAAFEKCLQDKEIPVTNCVGMGCDSAAVMVGSNNSFWSRLKSACPWAILIPCSCHSSASVSSYACAKLPAYVEEHLRLLSKYLRGSPKRSAELQEFQQFHEEQTTKMVKPSATRWLVLHACVDKYLEMRAGRALLGYFELRCFEDREKRDKDAHKILAELKNPWTKAYMQFLSYTLNVMNEFNGIFQSRTTLIHKLYELSHNLMKTLCLNYLKPEVLDRLATINVSHPDYLLPDDDIVLGPDCDETLQAIRPPSETPEGRAQLKRDLAAFKKQCLGFYITAATEIQKRLPLKNEMMKEMSFLDPQVFLDLSARSGGHGLKGLPLLTANFKDKLKLDSSKLAFEWRRLPVEITGRLKDKLLSAETVEDVWVEVKAMKTGAGDQMFPNLCKLADVVMIQPHSDAESERVFSIVTDVHSKKRNRLGAEALNAICVSRSSFRSIGIDCTTFQVGPNHLKKHNSSIYDRS</sequence>
<dbReference type="InterPro" id="IPR008906">
    <property type="entry name" value="HATC_C_dom"/>
</dbReference>
<accession>A0AAE1H5S2</accession>
<comment type="caution">
    <text evidence="3">The sequence shown here is derived from an EMBL/GenBank/DDBJ whole genome shotgun (WGS) entry which is preliminary data.</text>
</comment>
<organism evidence="3 4">
    <name type="scientific">Frankliniella fusca</name>
    <dbReference type="NCBI Taxonomy" id="407009"/>
    <lineage>
        <taxon>Eukaryota</taxon>
        <taxon>Metazoa</taxon>
        <taxon>Ecdysozoa</taxon>
        <taxon>Arthropoda</taxon>
        <taxon>Hexapoda</taxon>
        <taxon>Insecta</taxon>
        <taxon>Pterygota</taxon>
        <taxon>Neoptera</taxon>
        <taxon>Paraneoptera</taxon>
        <taxon>Thysanoptera</taxon>
        <taxon>Terebrantia</taxon>
        <taxon>Thripoidea</taxon>
        <taxon>Thripidae</taxon>
        <taxon>Frankliniella</taxon>
    </lineage>
</organism>
<feature type="compositionally biased region" description="Basic residues" evidence="1">
    <location>
        <begin position="267"/>
        <end position="281"/>
    </location>
</feature>
<evidence type="ECO:0000259" key="2">
    <source>
        <dbReference type="Pfam" id="PF05699"/>
    </source>
</evidence>
<name>A0AAE1H5S2_9NEOP</name>
<dbReference type="PANTHER" id="PTHR37162">
    <property type="entry name" value="HAT FAMILY DIMERISATION DOMAINCONTAINING PROTEIN-RELATED"/>
    <property type="match status" value="1"/>
</dbReference>
<reference evidence="3" key="2">
    <citation type="journal article" date="2023" name="BMC Genomics">
        <title>Pest status, molecular evolution, and epigenetic factors derived from the genome assembly of Frankliniella fusca, a thysanopteran phytovirus vector.</title>
        <authorList>
            <person name="Catto M.A."/>
            <person name="Labadie P.E."/>
            <person name="Jacobson A.L."/>
            <person name="Kennedy G.G."/>
            <person name="Srinivasan R."/>
            <person name="Hunt B.G."/>
        </authorList>
    </citation>
    <scope>NUCLEOTIDE SEQUENCE</scope>
    <source>
        <strain evidence="3">PL_HMW_Pooled</strain>
    </source>
</reference>
<dbReference type="InterPro" id="IPR011335">
    <property type="entry name" value="Restrct_endonuc-II-like"/>
</dbReference>
<proteinExistence type="predicted"/>
<feature type="domain" description="HAT C-terminal dimerisation" evidence="2">
    <location>
        <begin position="884"/>
        <end position="935"/>
    </location>
</feature>
<feature type="region of interest" description="Disordered" evidence="1">
    <location>
        <begin position="240"/>
        <end position="292"/>
    </location>
</feature>
<protein>
    <submittedName>
        <fullName evidence="3">Zinc finger BED domain-containing protein 5</fullName>
    </submittedName>
</protein>
<evidence type="ECO:0000256" key="1">
    <source>
        <dbReference type="SAM" id="MobiDB-lite"/>
    </source>
</evidence>
<keyword evidence="4" id="KW-1185">Reference proteome</keyword>
<reference evidence="3" key="1">
    <citation type="submission" date="2021-07" db="EMBL/GenBank/DDBJ databases">
        <authorList>
            <person name="Catto M.A."/>
            <person name="Jacobson A."/>
            <person name="Kennedy G."/>
            <person name="Labadie P."/>
            <person name="Hunt B.G."/>
            <person name="Srinivasan R."/>
        </authorList>
    </citation>
    <scope>NUCLEOTIDE SEQUENCE</scope>
    <source>
        <strain evidence="3">PL_HMW_Pooled</strain>
        <tissue evidence="3">Head</tissue>
    </source>
</reference>
<dbReference type="Gene3D" id="3.90.320.10">
    <property type="match status" value="1"/>
</dbReference>
<dbReference type="AlphaFoldDB" id="A0AAE1H5S2"/>
<dbReference type="Pfam" id="PF05699">
    <property type="entry name" value="Dimer_Tnp_hAT"/>
    <property type="match status" value="1"/>
</dbReference>
<dbReference type="InterPro" id="IPR011604">
    <property type="entry name" value="PDDEXK-like_dom_sf"/>
</dbReference>
<dbReference type="GO" id="GO:0046983">
    <property type="term" value="F:protein dimerization activity"/>
    <property type="evidence" value="ECO:0007669"/>
    <property type="project" value="InterPro"/>
</dbReference>
<feature type="non-terminal residue" evidence="3">
    <location>
        <position position="1"/>
    </location>
</feature>
<dbReference type="EMBL" id="JAHWGI010000399">
    <property type="protein sequence ID" value="KAK3915054.1"/>
    <property type="molecule type" value="Genomic_DNA"/>
</dbReference>
<dbReference type="GO" id="GO:0006281">
    <property type="term" value="P:DNA repair"/>
    <property type="evidence" value="ECO:0007669"/>
    <property type="project" value="UniProtKB-ARBA"/>
</dbReference>
<dbReference type="SUPFAM" id="SSF52980">
    <property type="entry name" value="Restriction endonuclease-like"/>
    <property type="match status" value="1"/>
</dbReference>
<gene>
    <name evidence="3" type="ORF">KUF71_024331</name>
</gene>
<evidence type="ECO:0000313" key="3">
    <source>
        <dbReference type="EMBL" id="KAK3915054.1"/>
    </source>
</evidence>
<dbReference type="Proteomes" id="UP001219518">
    <property type="component" value="Unassembled WGS sequence"/>
</dbReference>
<dbReference type="SUPFAM" id="SSF53098">
    <property type="entry name" value="Ribonuclease H-like"/>
    <property type="match status" value="1"/>
</dbReference>